<keyword evidence="3" id="KW-1185">Reference proteome</keyword>
<protein>
    <submittedName>
        <fullName evidence="2">SprT-like domain-containing protein</fullName>
    </submittedName>
</protein>
<dbReference type="Proteomes" id="UP000675379">
    <property type="component" value="Unassembled WGS sequence"/>
</dbReference>
<dbReference type="AlphaFoldDB" id="A0A941CQ70"/>
<gene>
    <name evidence="2" type="ORF">KCG48_11225</name>
</gene>
<dbReference type="RefSeq" id="WP_211802304.1">
    <property type="nucleotide sequence ID" value="NZ_JAGSCS010000016.1"/>
</dbReference>
<sequence length="170" mass="19423">MGKIWTQEDVRQLLVDTGKRAGLDCSHVPVEISSKMEKTMGSFLFREKSGMITPHAFRFAEVLLSGIYAESVVRNVIIHEYAHFYANVRDQENHMHDEVFKSTCVMLGIPDHTYFKELIPPVKKKGYILVCSQCGGKVAVRRKIDAVEKILRMKVSRCCHAKIGYREGVY</sequence>
<feature type="domain" description="SprT-like" evidence="1">
    <location>
        <begin position="25"/>
        <end position="104"/>
    </location>
</feature>
<reference evidence="2" key="1">
    <citation type="submission" date="2021-04" db="EMBL/GenBank/DDBJ databases">
        <title>Proteiniclasticum sedimins sp. nov., an obligate anaerobic bacterium isolated from anaerobic sludge.</title>
        <authorList>
            <person name="Liu J."/>
        </authorList>
    </citation>
    <scope>NUCLEOTIDE SEQUENCE</scope>
    <source>
        <strain evidence="2">BAD-10</strain>
    </source>
</reference>
<dbReference type="GO" id="GO:0006950">
    <property type="term" value="P:response to stress"/>
    <property type="evidence" value="ECO:0007669"/>
    <property type="project" value="UniProtKB-ARBA"/>
</dbReference>
<proteinExistence type="predicted"/>
<dbReference type="InterPro" id="IPR006640">
    <property type="entry name" value="SprT-like_domain"/>
</dbReference>
<accession>A0A941CQ70</accession>
<dbReference type="EMBL" id="JAGSCS010000016">
    <property type="protein sequence ID" value="MBR0576886.1"/>
    <property type="molecule type" value="Genomic_DNA"/>
</dbReference>
<dbReference type="Pfam" id="PF10263">
    <property type="entry name" value="SprT-like"/>
    <property type="match status" value="1"/>
</dbReference>
<evidence type="ECO:0000259" key="1">
    <source>
        <dbReference type="Pfam" id="PF10263"/>
    </source>
</evidence>
<evidence type="ECO:0000313" key="3">
    <source>
        <dbReference type="Proteomes" id="UP000675379"/>
    </source>
</evidence>
<comment type="caution">
    <text evidence="2">The sequence shown here is derived from an EMBL/GenBank/DDBJ whole genome shotgun (WGS) entry which is preliminary data.</text>
</comment>
<name>A0A941CQ70_9CLOT</name>
<organism evidence="2 3">
    <name type="scientific">Proteiniclasticum sediminis</name>
    <dbReference type="NCBI Taxonomy" id="2804028"/>
    <lineage>
        <taxon>Bacteria</taxon>
        <taxon>Bacillati</taxon>
        <taxon>Bacillota</taxon>
        <taxon>Clostridia</taxon>
        <taxon>Eubacteriales</taxon>
        <taxon>Clostridiaceae</taxon>
        <taxon>Proteiniclasticum</taxon>
    </lineage>
</organism>
<evidence type="ECO:0000313" key="2">
    <source>
        <dbReference type="EMBL" id="MBR0576886.1"/>
    </source>
</evidence>